<evidence type="ECO:0000313" key="3">
    <source>
        <dbReference type="Proteomes" id="UP000054495"/>
    </source>
</evidence>
<organism evidence="2 3">
    <name type="scientific">Ancylostoma ceylanicum</name>
    <dbReference type="NCBI Taxonomy" id="53326"/>
    <lineage>
        <taxon>Eukaryota</taxon>
        <taxon>Metazoa</taxon>
        <taxon>Ecdysozoa</taxon>
        <taxon>Nematoda</taxon>
        <taxon>Chromadorea</taxon>
        <taxon>Rhabditida</taxon>
        <taxon>Rhabditina</taxon>
        <taxon>Rhabditomorpha</taxon>
        <taxon>Strongyloidea</taxon>
        <taxon>Ancylostomatidae</taxon>
        <taxon>Ancylostomatinae</taxon>
        <taxon>Ancylostoma</taxon>
    </lineage>
</organism>
<accession>A0A0D6L8G3</accession>
<feature type="compositionally biased region" description="Polar residues" evidence="1">
    <location>
        <begin position="87"/>
        <end position="97"/>
    </location>
</feature>
<feature type="region of interest" description="Disordered" evidence="1">
    <location>
        <begin position="61"/>
        <end position="103"/>
    </location>
</feature>
<dbReference type="AlphaFoldDB" id="A0A0D6L8G3"/>
<dbReference type="EMBL" id="KE125723">
    <property type="protein sequence ID" value="EPB67303.1"/>
    <property type="molecule type" value="Genomic_DNA"/>
</dbReference>
<reference evidence="2 3" key="1">
    <citation type="submission" date="2013-05" db="EMBL/GenBank/DDBJ databases">
        <title>Draft genome of the parasitic nematode Anyclostoma ceylanicum.</title>
        <authorList>
            <person name="Mitreva M."/>
        </authorList>
    </citation>
    <scope>NUCLEOTIDE SEQUENCE [LARGE SCALE GENOMIC DNA]</scope>
</reference>
<sequence>MDSNSRKKTLWASRLRHNDGRRRIIEKTRKSDAWRRAALCELREHRHFRLAVPPGRPTILGCGRADYRRQGQRRGSRSNNRAAADSPISSTTPTTELVASGPDDEDLVVMELMNSTLAEDNSALKENVEASSAKKCVLLSHDFAE</sequence>
<protein>
    <submittedName>
        <fullName evidence="2">Uncharacterized protein</fullName>
    </submittedName>
</protein>
<gene>
    <name evidence="2" type="ORF">ANCCEY_13603</name>
</gene>
<evidence type="ECO:0000313" key="2">
    <source>
        <dbReference type="EMBL" id="EPB67303.1"/>
    </source>
</evidence>
<dbReference type="Proteomes" id="UP000054495">
    <property type="component" value="Unassembled WGS sequence"/>
</dbReference>
<keyword evidence="3" id="KW-1185">Reference proteome</keyword>
<proteinExistence type="predicted"/>
<name>A0A0D6L8G3_9BILA</name>
<evidence type="ECO:0000256" key="1">
    <source>
        <dbReference type="SAM" id="MobiDB-lite"/>
    </source>
</evidence>